<accession>A0A6G1CPD7</accession>
<feature type="region of interest" description="Disordered" evidence="1">
    <location>
        <begin position="86"/>
        <end position="116"/>
    </location>
</feature>
<evidence type="ECO:0000256" key="1">
    <source>
        <dbReference type="SAM" id="MobiDB-lite"/>
    </source>
</evidence>
<feature type="region of interest" description="Disordered" evidence="1">
    <location>
        <begin position="1"/>
        <end position="35"/>
    </location>
</feature>
<dbReference type="AlphaFoldDB" id="A0A6G1CPD7"/>
<sequence>MMSAGAWEHQIRRRQPRERGIHHRRGSVSGGDVDGLPRAQERQIYRQQDSAGALMNAASQQLESGGSAADGLKNGRSARPASFPFFLHYHGEDGGSATSRGLGSGRLARPASGAAR</sequence>
<dbReference type="EMBL" id="SPHZ02000008">
    <property type="protein sequence ID" value="KAF0901513.1"/>
    <property type="molecule type" value="Genomic_DNA"/>
</dbReference>
<evidence type="ECO:0000313" key="3">
    <source>
        <dbReference type="Proteomes" id="UP000479710"/>
    </source>
</evidence>
<comment type="caution">
    <text evidence="2">The sequence shown here is derived from an EMBL/GenBank/DDBJ whole genome shotgun (WGS) entry which is preliminary data.</text>
</comment>
<gene>
    <name evidence="2" type="ORF">E2562_003496</name>
</gene>
<proteinExistence type="predicted"/>
<name>A0A6G1CPD7_9ORYZ</name>
<protein>
    <submittedName>
        <fullName evidence="2">Uncharacterized protein</fullName>
    </submittedName>
</protein>
<dbReference type="Proteomes" id="UP000479710">
    <property type="component" value="Unassembled WGS sequence"/>
</dbReference>
<evidence type="ECO:0000313" key="2">
    <source>
        <dbReference type="EMBL" id="KAF0901513.1"/>
    </source>
</evidence>
<organism evidence="2 3">
    <name type="scientific">Oryza meyeriana var. granulata</name>
    <dbReference type="NCBI Taxonomy" id="110450"/>
    <lineage>
        <taxon>Eukaryota</taxon>
        <taxon>Viridiplantae</taxon>
        <taxon>Streptophyta</taxon>
        <taxon>Embryophyta</taxon>
        <taxon>Tracheophyta</taxon>
        <taxon>Spermatophyta</taxon>
        <taxon>Magnoliopsida</taxon>
        <taxon>Liliopsida</taxon>
        <taxon>Poales</taxon>
        <taxon>Poaceae</taxon>
        <taxon>BOP clade</taxon>
        <taxon>Oryzoideae</taxon>
        <taxon>Oryzeae</taxon>
        <taxon>Oryzinae</taxon>
        <taxon>Oryza</taxon>
        <taxon>Oryza meyeriana</taxon>
    </lineage>
</organism>
<reference evidence="2 3" key="1">
    <citation type="submission" date="2019-11" db="EMBL/GenBank/DDBJ databases">
        <title>Whole genome sequence of Oryza granulata.</title>
        <authorList>
            <person name="Li W."/>
        </authorList>
    </citation>
    <scope>NUCLEOTIDE SEQUENCE [LARGE SCALE GENOMIC DNA]</scope>
    <source>
        <strain evidence="3">cv. Menghai</strain>
        <tissue evidence="2">Leaf</tissue>
    </source>
</reference>
<feature type="compositionally biased region" description="Basic residues" evidence="1">
    <location>
        <begin position="11"/>
        <end position="26"/>
    </location>
</feature>
<keyword evidence="3" id="KW-1185">Reference proteome</keyword>